<dbReference type="Pfam" id="PF00356">
    <property type="entry name" value="LacI"/>
    <property type="match status" value="1"/>
</dbReference>
<dbReference type="InterPro" id="IPR046335">
    <property type="entry name" value="LacI/GalR-like_sensor"/>
</dbReference>
<gene>
    <name evidence="6" type="ORF">FHX71_005241</name>
</gene>
<dbReference type="EMBL" id="JACGWV010000003">
    <property type="protein sequence ID" value="MBA8811234.1"/>
    <property type="molecule type" value="Genomic_DNA"/>
</dbReference>
<dbReference type="InterPro" id="IPR010982">
    <property type="entry name" value="Lambda_DNA-bd_dom_sf"/>
</dbReference>
<protein>
    <submittedName>
        <fullName evidence="6">LacI family transcriptional regulator</fullName>
    </submittedName>
</protein>
<dbReference type="CDD" id="cd01392">
    <property type="entry name" value="HTH_LacI"/>
    <property type="match status" value="1"/>
</dbReference>
<keyword evidence="7" id="KW-1185">Reference proteome</keyword>
<feature type="domain" description="HTH lacI-type" evidence="5">
    <location>
        <begin position="6"/>
        <end position="62"/>
    </location>
</feature>
<feature type="region of interest" description="Disordered" evidence="4">
    <location>
        <begin position="379"/>
        <end position="405"/>
    </location>
</feature>
<dbReference type="GO" id="GO:0000976">
    <property type="term" value="F:transcription cis-regulatory region binding"/>
    <property type="evidence" value="ECO:0007669"/>
    <property type="project" value="TreeGrafter"/>
</dbReference>
<feature type="region of interest" description="Disordered" evidence="4">
    <location>
        <begin position="129"/>
        <end position="191"/>
    </location>
</feature>
<dbReference type="AlphaFoldDB" id="A0A7W3JED8"/>
<reference evidence="6 7" key="1">
    <citation type="submission" date="2020-07" db="EMBL/GenBank/DDBJ databases">
        <title>Sequencing the genomes of 1000 actinobacteria strains.</title>
        <authorList>
            <person name="Klenk H.-P."/>
        </authorList>
    </citation>
    <scope>NUCLEOTIDE SEQUENCE [LARGE SCALE GENOMIC DNA]</scope>
    <source>
        <strain evidence="6 7">DSM 44121</strain>
    </source>
</reference>
<organism evidence="6 7">
    <name type="scientific">Promicromonospora sukumoe</name>
    <dbReference type="NCBI Taxonomy" id="88382"/>
    <lineage>
        <taxon>Bacteria</taxon>
        <taxon>Bacillati</taxon>
        <taxon>Actinomycetota</taxon>
        <taxon>Actinomycetes</taxon>
        <taxon>Micrococcales</taxon>
        <taxon>Promicromonosporaceae</taxon>
        <taxon>Promicromonospora</taxon>
    </lineage>
</organism>
<keyword evidence="1" id="KW-0805">Transcription regulation</keyword>
<name>A0A7W3JED8_9MICO</name>
<dbReference type="Gene3D" id="3.40.50.2300">
    <property type="match status" value="2"/>
</dbReference>
<feature type="compositionally biased region" description="Gly residues" evidence="4">
    <location>
        <begin position="147"/>
        <end position="170"/>
    </location>
</feature>
<dbReference type="GO" id="GO:0003700">
    <property type="term" value="F:DNA-binding transcription factor activity"/>
    <property type="evidence" value="ECO:0007669"/>
    <property type="project" value="TreeGrafter"/>
</dbReference>
<dbReference type="PANTHER" id="PTHR30146:SF153">
    <property type="entry name" value="LACTOSE OPERON REPRESSOR"/>
    <property type="match status" value="1"/>
</dbReference>
<dbReference type="InterPro" id="IPR000843">
    <property type="entry name" value="HTH_LacI"/>
</dbReference>
<dbReference type="SUPFAM" id="SSF53822">
    <property type="entry name" value="Periplasmic binding protein-like I"/>
    <property type="match status" value="2"/>
</dbReference>
<keyword evidence="2" id="KW-0238">DNA-binding</keyword>
<evidence type="ECO:0000256" key="3">
    <source>
        <dbReference type="ARBA" id="ARBA00023163"/>
    </source>
</evidence>
<dbReference type="InterPro" id="IPR028082">
    <property type="entry name" value="Peripla_BP_I"/>
</dbReference>
<evidence type="ECO:0000256" key="4">
    <source>
        <dbReference type="SAM" id="MobiDB-lite"/>
    </source>
</evidence>
<dbReference type="Gene3D" id="1.10.260.40">
    <property type="entry name" value="lambda repressor-like DNA-binding domains"/>
    <property type="match status" value="1"/>
</dbReference>
<dbReference type="CDD" id="cd06267">
    <property type="entry name" value="PBP1_LacI_sugar_binding-like"/>
    <property type="match status" value="1"/>
</dbReference>
<dbReference type="SUPFAM" id="SSF47413">
    <property type="entry name" value="lambda repressor-like DNA-binding domains"/>
    <property type="match status" value="1"/>
</dbReference>
<dbReference type="Pfam" id="PF13377">
    <property type="entry name" value="Peripla_BP_3"/>
    <property type="match status" value="1"/>
</dbReference>
<dbReference type="Proteomes" id="UP000540568">
    <property type="component" value="Unassembled WGS sequence"/>
</dbReference>
<proteinExistence type="predicted"/>
<keyword evidence="3" id="KW-0804">Transcription</keyword>
<evidence type="ECO:0000256" key="1">
    <source>
        <dbReference type="ARBA" id="ARBA00023015"/>
    </source>
</evidence>
<dbReference type="PROSITE" id="PS50932">
    <property type="entry name" value="HTH_LACI_2"/>
    <property type="match status" value="1"/>
</dbReference>
<feature type="compositionally biased region" description="Low complexity" evidence="4">
    <location>
        <begin position="137"/>
        <end position="146"/>
    </location>
</feature>
<feature type="compositionally biased region" description="Low complexity" evidence="4">
    <location>
        <begin position="171"/>
        <end position="188"/>
    </location>
</feature>
<evidence type="ECO:0000259" key="5">
    <source>
        <dbReference type="PROSITE" id="PS50932"/>
    </source>
</evidence>
<dbReference type="RefSeq" id="WP_246403555.1">
    <property type="nucleotide sequence ID" value="NZ_BAAATF010000009.1"/>
</dbReference>
<evidence type="ECO:0000313" key="7">
    <source>
        <dbReference type="Proteomes" id="UP000540568"/>
    </source>
</evidence>
<evidence type="ECO:0000256" key="2">
    <source>
        <dbReference type="ARBA" id="ARBA00023125"/>
    </source>
</evidence>
<sequence length="405" mass="40669">MSDAPVTLSQVAREAGVSLATASRAINGSATRSVREDLRERVLEAARRLAYSPDPSAQAMARGRTTALGLVVHDIADPYFSTIAAGVARAAERAGLIVTLASTEHSSARELAFVELARRQRSRAIILAGGRLEPEDGGASAGSEAPAGGGASAGGASGEPGADGGPGPGETGPADPPVGADGPSADGARPVPGALEAALNAFQEAGGGVALVGQPIGGLPVVEIANADGAADLARALHGLGYRWFAVLAGPDGHRTAADRTAGFTGALAELGSPVAPDDVLTCPFTRDGGYSAMGDLIKRAEAGRLPELVFAVNDVMAVGAMAAVRDAGLSVPDDVAVAGFDDIHTLRDVSPGLTTVRIPLAEVGELATELALGRAERTRTTVRGEVVLRDSTPPRPSATPADQS</sequence>
<accession>A0A7W3JED8</accession>
<comment type="caution">
    <text evidence="6">The sequence shown here is derived from an EMBL/GenBank/DDBJ whole genome shotgun (WGS) entry which is preliminary data.</text>
</comment>
<dbReference type="PANTHER" id="PTHR30146">
    <property type="entry name" value="LACI-RELATED TRANSCRIPTIONAL REPRESSOR"/>
    <property type="match status" value="1"/>
</dbReference>
<dbReference type="SMART" id="SM00354">
    <property type="entry name" value="HTH_LACI"/>
    <property type="match status" value="1"/>
</dbReference>
<evidence type="ECO:0000313" key="6">
    <source>
        <dbReference type="EMBL" id="MBA8811234.1"/>
    </source>
</evidence>